<organism evidence="6 7">
    <name type="scientific">Mobilicoccus caccae</name>
    <dbReference type="NCBI Taxonomy" id="1859295"/>
    <lineage>
        <taxon>Bacteria</taxon>
        <taxon>Bacillati</taxon>
        <taxon>Actinomycetota</taxon>
        <taxon>Actinomycetes</taxon>
        <taxon>Micrococcales</taxon>
        <taxon>Dermatophilaceae</taxon>
        <taxon>Mobilicoccus</taxon>
    </lineage>
</organism>
<evidence type="ECO:0000256" key="4">
    <source>
        <dbReference type="SAM" id="MobiDB-lite"/>
    </source>
</evidence>
<evidence type="ECO:0000313" key="6">
    <source>
        <dbReference type="EMBL" id="GMA41482.1"/>
    </source>
</evidence>
<name>A0ABQ6IXL4_9MICO</name>
<evidence type="ECO:0000259" key="5">
    <source>
        <dbReference type="PROSITE" id="PS50901"/>
    </source>
</evidence>
<dbReference type="Gene3D" id="3.40.50.300">
    <property type="entry name" value="P-loop containing nucleotide triphosphate hydrolases"/>
    <property type="match status" value="2"/>
</dbReference>
<dbReference type="EMBL" id="BSUO01000001">
    <property type="protein sequence ID" value="GMA41482.1"/>
    <property type="molecule type" value="Genomic_DNA"/>
</dbReference>
<dbReference type="InterPro" id="IPR027417">
    <property type="entry name" value="P-loop_NTPase"/>
</dbReference>
<gene>
    <name evidence="6" type="ORF">GCM10025883_35270</name>
</gene>
<keyword evidence="2 3" id="KW-0067">ATP-binding</keyword>
<dbReference type="PROSITE" id="PS50901">
    <property type="entry name" value="FTSK"/>
    <property type="match status" value="1"/>
</dbReference>
<reference evidence="7" key="1">
    <citation type="journal article" date="2019" name="Int. J. Syst. Evol. Microbiol.">
        <title>The Global Catalogue of Microorganisms (GCM) 10K type strain sequencing project: providing services to taxonomists for standard genome sequencing and annotation.</title>
        <authorList>
            <consortium name="The Broad Institute Genomics Platform"/>
            <consortium name="The Broad Institute Genome Sequencing Center for Infectious Disease"/>
            <person name="Wu L."/>
            <person name="Ma J."/>
        </authorList>
    </citation>
    <scope>NUCLEOTIDE SEQUENCE [LARGE SCALE GENOMIC DNA]</scope>
    <source>
        <strain evidence="7">NBRC 113072</strain>
    </source>
</reference>
<keyword evidence="7" id="KW-1185">Reference proteome</keyword>
<dbReference type="CDD" id="cd01127">
    <property type="entry name" value="TrwB_TraG_TraD_VirD4"/>
    <property type="match status" value="1"/>
</dbReference>
<feature type="region of interest" description="Disordered" evidence="4">
    <location>
        <begin position="142"/>
        <end position="174"/>
    </location>
</feature>
<dbReference type="InterPro" id="IPR002543">
    <property type="entry name" value="FtsK_dom"/>
</dbReference>
<feature type="region of interest" description="Disordered" evidence="4">
    <location>
        <begin position="754"/>
        <end position="816"/>
    </location>
</feature>
<dbReference type="PANTHER" id="PTHR22683">
    <property type="entry name" value="SPORULATION PROTEIN RELATED"/>
    <property type="match status" value="1"/>
</dbReference>
<dbReference type="InterPro" id="IPR050206">
    <property type="entry name" value="FtsK/SpoIIIE/SftA"/>
</dbReference>
<sequence length="816" mass="85754">MTAPDGTDVFVRPPGGVPVPAGGVLRGVGPHLDGTVEEAIRAGLEVTELPFGVVEIVVVSGLGAGIVHRLEVGRYRCGGDAEADVPLPTRATWWVDVRCGGVVRLESAENAESAVRTDAEGPRAERDLHDVVLDVVLDDVVADDGGPGDGRTEPEPECDPSPEPDTRAWSEPWPVGERRRVGGLELLLRWCAGPAEALRPVAGLPLADVLLDRVSGAEAAGSDAAPAERFTWELGRTDGEVVSVDLAAEPLLTVIGEHRHVFARALLGRLIASWGPDRLRLTLLAPGVDEGRSQWAWMRWLPHARCHDERFVRAGFDDAACARLVGEIAAAPGGSVDVVVVDGVAGDPRRIARPGLAVLVLGERDGVGPVVDVAGPRAHVRGLAGVGDVDVDLPALEWSERLARTTAVAEHGRVVSGGRLAELLEVEPDDADAVAGRWAGRPSTRVPVGRVVDAGKEGAATVDLRTDGPHALVGGTTGSGKSELLQTLVASLAAVNPPEAMSFLLVDYKGGAAFAECARLPHTVGLVTDLDHGLTQRALSSLTAEVRRRERLLAEAGVTDLDAYLATGQGELARLVIVVDEFATLAAELPEFVDGVVDIARRGRSLGLHLVLATQRPAGAVSPDIRANTTLRISLRVAEAADSVDVIGEPDAAAIDEKEPGRALVRVGRKPLVTIQAARVTLPGPTSVPHGTPYVFGEPVEELAARSDLARMVDTMRSVATSRGVPLPPSPWLPPLPPRLGLDVLDAELGSGVAPQPPIPGTWRPAPGIRGAVPDSGPGTLSAGRPRRSGTRRTWSYRSDSRTARPSNAARWRPCD</sequence>
<evidence type="ECO:0000256" key="1">
    <source>
        <dbReference type="ARBA" id="ARBA00022741"/>
    </source>
</evidence>
<dbReference type="SUPFAM" id="SSF52540">
    <property type="entry name" value="P-loop containing nucleoside triphosphate hydrolases"/>
    <property type="match status" value="1"/>
</dbReference>
<evidence type="ECO:0000313" key="7">
    <source>
        <dbReference type="Proteomes" id="UP001157126"/>
    </source>
</evidence>
<accession>A0ABQ6IXL4</accession>
<dbReference type="PANTHER" id="PTHR22683:SF1">
    <property type="entry name" value="TYPE VII SECRETION SYSTEM PROTEIN ESSC"/>
    <property type="match status" value="1"/>
</dbReference>
<keyword evidence="1 3" id="KW-0547">Nucleotide-binding</keyword>
<evidence type="ECO:0000256" key="3">
    <source>
        <dbReference type="PROSITE-ProRule" id="PRU00289"/>
    </source>
</evidence>
<feature type="binding site" evidence="3">
    <location>
        <begin position="475"/>
        <end position="482"/>
    </location>
    <ligand>
        <name>ATP</name>
        <dbReference type="ChEBI" id="CHEBI:30616"/>
    </ligand>
</feature>
<evidence type="ECO:0000256" key="2">
    <source>
        <dbReference type="ARBA" id="ARBA00022840"/>
    </source>
</evidence>
<protein>
    <recommendedName>
        <fullName evidence="5">FtsK domain-containing protein</fullName>
    </recommendedName>
</protein>
<dbReference type="Pfam" id="PF01580">
    <property type="entry name" value="FtsK_SpoIIIE"/>
    <property type="match status" value="1"/>
</dbReference>
<feature type="domain" description="FtsK" evidence="5">
    <location>
        <begin position="457"/>
        <end position="644"/>
    </location>
</feature>
<proteinExistence type="predicted"/>
<comment type="caution">
    <text evidence="6">The sequence shown here is derived from an EMBL/GenBank/DDBJ whole genome shotgun (WGS) entry which is preliminary data.</text>
</comment>
<dbReference type="RefSeq" id="WP_284305026.1">
    <property type="nucleotide sequence ID" value="NZ_BSUO01000001.1"/>
</dbReference>
<dbReference type="Proteomes" id="UP001157126">
    <property type="component" value="Unassembled WGS sequence"/>
</dbReference>